<accession>A0A699WGB2</accession>
<dbReference type="AlphaFoldDB" id="A0A699WGB2"/>
<protein>
    <submittedName>
        <fullName evidence="2">Uncharacterized protein</fullName>
    </submittedName>
</protein>
<evidence type="ECO:0000313" key="2">
    <source>
        <dbReference type="EMBL" id="GFD45330.1"/>
    </source>
</evidence>
<sequence length="117" mass="12271">MTISSRISRFIAAISLTGAAIAPALAQRLPQDSSKIYTFVARMPVYPGGKGYLVLLKDLRREMQAASGAAGCAVPTYPVNVNLLVGPSGVIYKAEFVNNLPTPKPTAGNPNNVANTP</sequence>
<organism evidence="2">
    <name type="scientific">Tanacetum cinerariifolium</name>
    <name type="common">Dalmatian daisy</name>
    <name type="synonym">Chrysanthemum cinerariifolium</name>
    <dbReference type="NCBI Taxonomy" id="118510"/>
    <lineage>
        <taxon>Eukaryota</taxon>
        <taxon>Viridiplantae</taxon>
        <taxon>Streptophyta</taxon>
        <taxon>Embryophyta</taxon>
        <taxon>Tracheophyta</taxon>
        <taxon>Spermatophyta</taxon>
        <taxon>Magnoliopsida</taxon>
        <taxon>eudicotyledons</taxon>
        <taxon>Gunneridae</taxon>
        <taxon>Pentapetalae</taxon>
        <taxon>asterids</taxon>
        <taxon>campanulids</taxon>
        <taxon>Asterales</taxon>
        <taxon>Asteraceae</taxon>
        <taxon>Asteroideae</taxon>
        <taxon>Anthemideae</taxon>
        <taxon>Anthemidinae</taxon>
        <taxon>Tanacetum</taxon>
    </lineage>
</organism>
<proteinExistence type="predicted"/>
<name>A0A699WGB2_TANCI</name>
<comment type="caution">
    <text evidence="2">The sequence shown here is derived from an EMBL/GenBank/DDBJ whole genome shotgun (WGS) entry which is preliminary data.</text>
</comment>
<keyword evidence="1" id="KW-0732">Signal</keyword>
<reference evidence="2" key="1">
    <citation type="journal article" date="2019" name="Sci. Rep.">
        <title>Draft genome of Tanacetum cinerariifolium, the natural source of mosquito coil.</title>
        <authorList>
            <person name="Yamashiro T."/>
            <person name="Shiraishi A."/>
            <person name="Satake H."/>
            <person name="Nakayama K."/>
        </authorList>
    </citation>
    <scope>NUCLEOTIDE SEQUENCE</scope>
</reference>
<gene>
    <name evidence="2" type="ORF">Tci_917299</name>
</gene>
<feature type="non-terminal residue" evidence="2">
    <location>
        <position position="117"/>
    </location>
</feature>
<feature type="signal peptide" evidence="1">
    <location>
        <begin position="1"/>
        <end position="26"/>
    </location>
</feature>
<evidence type="ECO:0000256" key="1">
    <source>
        <dbReference type="SAM" id="SignalP"/>
    </source>
</evidence>
<feature type="chain" id="PRO_5025687806" evidence="1">
    <location>
        <begin position="27"/>
        <end position="117"/>
    </location>
</feature>
<dbReference type="EMBL" id="BKCJ011645734">
    <property type="protein sequence ID" value="GFD45330.1"/>
    <property type="molecule type" value="Genomic_DNA"/>
</dbReference>